<keyword evidence="5 7" id="KW-0520">NAD</keyword>
<dbReference type="InterPro" id="IPR015955">
    <property type="entry name" value="Lactate_DH/Glyco_Ohase_4_C"/>
</dbReference>
<dbReference type="Gene3D" id="3.40.50.720">
    <property type="entry name" value="NAD(P)-binding Rossmann-like Domain"/>
    <property type="match status" value="1"/>
</dbReference>
<dbReference type="PIRSF" id="PIRSF000102">
    <property type="entry name" value="Lac_mal_DH"/>
    <property type="match status" value="1"/>
</dbReference>
<feature type="active site" description="Proton acceptor" evidence="7 8">
    <location>
        <position position="212"/>
    </location>
</feature>
<feature type="binding site" evidence="7">
    <location>
        <begin position="155"/>
        <end position="157"/>
    </location>
    <ligand>
        <name>NAD(+)</name>
        <dbReference type="ChEBI" id="CHEBI:57540"/>
    </ligand>
</feature>
<feature type="binding site" evidence="9">
    <location>
        <position position="132"/>
    </location>
    <ligand>
        <name>NAD(+)</name>
        <dbReference type="ChEBI" id="CHEBI:57540"/>
    </ligand>
</feature>
<dbReference type="SUPFAM" id="SSF56327">
    <property type="entry name" value="LDH C-terminal domain-like"/>
    <property type="match status" value="1"/>
</dbReference>
<dbReference type="SUPFAM" id="SSF51735">
    <property type="entry name" value="NAD(P)-binding Rossmann-fold domains"/>
    <property type="match status" value="1"/>
</dbReference>
<evidence type="ECO:0000259" key="10">
    <source>
        <dbReference type="Pfam" id="PF00056"/>
    </source>
</evidence>
<feature type="binding site" evidence="7">
    <location>
        <position position="190"/>
    </location>
    <ligand>
        <name>beta-D-fructose 1,6-bisphosphate</name>
        <dbReference type="ChEBI" id="CHEBI:32966"/>
        <note>allosteric activator</note>
    </ligand>
</feature>
<dbReference type="UniPathway" id="UPA00554">
    <property type="reaction ID" value="UER00611"/>
</dbReference>
<dbReference type="InterPro" id="IPR018177">
    <property type="entry name" value="L-lactate_DH_AS"/>
</dbReference>
<dbReference type="HAMAP" id="MF_00488">
    <property type="entry name" value="Lactate_dehydrog"/>
    <property type="match status" value="1"/>
</dbReference>
<dbReference type="AlphaFoldDB" id="A0A6I8MIZ2"/>
<feature type="binding site" evidence="7">
    <location>
        <position position="265"/>
    </location>
    <ligand>
        <name>substrate</name>
    </ligand>
</feature>
<dbReference type="InterPro" id="IPR022383">
    <property type="entry name" value="Lactate/malate_DH_C"/>
</dbReference>
<reference evidence="12 13" key="1">
    <citation type="submission" date="2019-11" db="EMBL/GenBank/DDBJ databases">
        <authorList>
            <person name="Brisse S."/>
        </authorList>
    </citation>
    <scope>NUCLEOTIDE SEQUENCE [LARGE SCALE GENOMIC DNA]</scope>
    <source>
        <strain evidence="12">FRC0190</strain>
    </source>
</reference>
<dbReference type="NCBIfam" id="NF004863">
    <property type="entry name" value="PRK06223.1"/>
    <property type="match status" value="1"/>
</dbReference>
<evidence type="ECO:0000256" key="1">
    <source>
        <dbReference type="ARBA" id="ARBA00004843"/>
    </source>
</evidence>
<dbReference type="GO" id="GO:0006096">
    <property type="term" value="P:glycolytic process"/>
    <property type="evidence" value="ECO:0007669"/>
    <property type="project" value="UniProtKB-UniRule"/>
</dbReference>
<dbReference type="InterPro" id="IPR001236">
    <property type="entry name" value="Lactate/malate_DH_N"/>
</dbReference>
<evidence type="ECO:0000256" key="6">
    <source>
        <dbReference type="ARBA" id="ARBA00049258"/>
    </source>
</evidence>
<dbReference type="FunFam" id="3.40.50.720:FF:000018">
    <property type="entry name" value="Malate dehydrogenase"/>
    <property type="match status" value="1"/>
</dbReference>
<dbReference type="PROSITE" id="PS00064">
    <property type="entry name" value="L_LDH"/>
    <property type="match status" value="1"/>
</dbReference>
<dbReference type="PANTHER" id="PTHR43128">
    <property type="entry name" value="L-2-HYDROXYCARBOXYLATE DEHYDROGENASE (NAD(P)(+))"/>
    <property type="match status" value="1"/>
</dbReference>
<dbReference type="InterPro" id="IPR001557">
    <property type="entry name" value="L-lactate/malate_DH"/>
</dbReference>
<dbReference type="KEGG" id="crf:FRC0190_02280"/>
<dbReference type="Pfam" id="PF00056">
    <property type="entry name" value="Ldh_1_N"/>
    <property type="match status" value="1"/>
</dbReference>
<feature type="binding site" evidence="7 9">
    <location>
        <position position="71"/>
    </location>
    <ligand>
        <name>NAD(+)</name>
        <dbReference type="ChEBI" id="CHEBI:57540"/>
    </ligand>
</feature>
<comment type="subcellular location">
    <subcellularLocation>
        <location evidence="7">Cytoplasm</location>
    </subcellularLocation>
</comment>
<comment type="similarity">
    <text evidence="2 7">Belongs to the LDH/MDH superfamily. LDH family.</text>
</comment>
<organism evidence="12 13">
    <name type="scientific">Corynebacterium rouxii</name>
    <dbReference type="NCBI Taxonomy" id="2719119"/>
    <lineage>
        <taxon>Bacteria</taxon>
        <taxon>Bacillati</taxon>
        <taxon>Actinomycetota</taxon>
        <taxon>Actinomycetes</taxon>
        <taxon>Mycobacteriales</taxon>
        <taxon>Corynebacteriaceae</taxon>
        <taxon>Corynebacterium</taxon>
    </lineage>
</organism>
<evidence type="ECO:0000256" key="5">
    <source>
        <dbReference type="ARBA" id="ARBA00023027"/>
    </source>
</evidence>
<feature type="binding site" evidence="7">
    <location>
        <begin position="157"/>
        <end position="160"/>
    </location>
    <ligand>
        <name>substrate</name>
    </ligand>
</feature>
<feature type="binding site" evidence="7">
    <location>
        <position position="119"/>
    </location>
    <ligand>
        <name>substrate</name>
    </ligand>
</feature>
<dbReference type="InterPro" id="IPR011304">
    <property type="entry name" value="L-lactate_DH"/>
</dbReference>
<feature type="binding site" evidence="7">
    <location>
        <begin position="185"/>
        <end position="188"/>
    </location>
    <ligand>
        <name>substrate</name>
    </ligand>
</feature>
<dbReference type="EMBL" id="LR738855">
    <property type="protein sequence ID" value="VZH86370.1"/>
    <property type="molecule type" value="Genomic_DNA"/>
</dbReference>
<comment type="catalytic activity">
    <reaction evidence="6 7">
        <text>(S)-lactate + NAD(+) = pyruvate + NADH + H(+)</text>
        <dbReference type="Rhea" id="RHEA:23444"/>
        <dbReference type="ChEBI" id="CHEBI:15361"/>
        <dbReference type="ChEBI" id="CHEBI:15378"/>
        <dbReference type="ChEBI" id="CHEBI:16651"/>
        <dbReference type="ChEBI" id="CHEBI:57540"/>
        <dbReference type="ChEBI" id="CHEBI:57945"/>
        <dbReference type="EC" id="1.1.1.27"/>
    </reaction>
</comment>
<evidence type="ECO:0000256" key="9">
    <source>
        <dbReference type="PIRSR" id="PIRSR000102-3"/>
    </source>
</evidence>
<sequence>MGCWVPLCTILPHRCTLGTLEAHEPITNFRKVIVKNIVGNKVVLIGAGDVGVAYAYALVNQGTVDHLAIIDIDEKKLEGNVMDLNHGVVWASSRTKVSKGTYADCEDAAVVVICAGAAQKPGETRLQLVDKNMKIMKSIVDNVMANNFDGIFLVASNPVDILTYAVWKYSGFDHHRVIGSGTVLDSARFRYMLGERYDVAPSSIHAYIIGEHGDTELPVLSSATVAGVSMRRQLQKNPGLEEELEKIFEETRDAAYTIIDAKGSTSYGIGMGLARITRAIIHNQEVALPVSAYLEGQYGQEDIYIGTPAVINRGGLNRVVELELTAHEMERFIHSANTLREVQEKFFPPAN</sequence>
<dbReference type="Gene3D" id="3.90.110.10">
    <property type="entry name" value="Lactate dehydrogenase/glycoside hydrolase, family 4, C-terminal"/>
    <property type="match status" value="1"/>
</dbReference>
<dbReference type="PANTHER" id="PTHR43128:SF16">
    <property type="entry name" value="L-LACTATE DEHYDROGENASE"/>
    <property type="match status" value="1"/>
</dbReference>
<feature type="binding site" evidence="9">
    <location>
        <begin position="46"/>
        <end position="51"/>
    </location>
    <ligand>
        <name>NAD(+)</name>
        <dbReference type="ChEBI" id="CHEBI:57540"/>
    </ligand>
</feature>
<accession>A0A6I8MIZ2</accession>
<keyword evidence="7" id="KW-0021">Allosteric enzyme</keyword>
<evidence type="ECO:0000256" key="8">
    <source>
        <dbReference type="PIRSR" id="PIRSR000102-1"/>
    </source>
</evidence>
<dbReference type="NCBIfam" id="NF000824">
    <property type="entry name" value="PRK00066.1"/>
    <property type="match status" value="1"/>
</dbReference>
<dbReference type="Proteomes" id="UP000423525">
    <property type="component" value="Chromosome"/>
</dbReference>
<feature type="binding site" evidence="7">
    <location>
        <position position="50"/>
    </location>
    <ligand>
        <name>NAD(+)</name>
        <dbReference type="ChEBI" id="CHEBI:57540"/>
    </ligand>
</feature>
<dbReference type="EC" id="1.1.1.27" evidence="3 7"/>
<proteinExistence type="inferred from homology"/>
<feature type="binding site" evidence="7">
    <location>
        <position position="180"/>
    </location>
    <ligand>
        <name>NAD(+)</name>
        <dbReference type="ChEBI" id="CHEBI:57540"/>
    </ligand>
</feature>
<evidence type="ECO:0000313" key="12">
    <source>
        <dbReference type="EMBL" id="VZH86370.1"/>
    </source>
</evidence>
<feature type="domain" description="Lactate/malate dehydrogenase N-terminal" evidence="10">
    <location>
        <begin position="41"/>
        <end position="179"/>
    </location>
</feature>
<evidence type="ECO:0000259" key="11">
    <source>
        <dbReference type="Pfam" id="PF02866"/>
    </source>
</evidence>
<feature type="binding site" evidence="7">
    <location>
        <position position="102"/>
    </location>
    <ligand>
        <name>NAD(+)</name>
        <dbReference type="ChEBI" id="CHEBI:57540"/>
    </ligand>
</feature>
<evidence type="ECO:0000256" key="2">
    <source>
        <dbReference type="ARBA" id="ARBA00006054"/>
    </source>
</evidence>
<dbReference type="Pfam" id="PF02866">
    <property type="entry name" value="Ldh_1_C"/>
    <property type="match status" value="1"/>
</dbReference>
<name>A0A6I8MIZ2_9CORY</name>
<dbReference type="InterPro" id="IPR036291">
    <property type="entry name" value="NAD(P)-bd_dom_sf"/>
</dbReference>
<dbReference type="GO" id="GO:0006089">
    <property type="term" value="P:lactate metabolic process"/>
    <property type="evidence" value="ECO:0007669"/>
    <property type="project" value="TreeGrafter"/>
</dbReference>
<comment type="function">
    <text evidence="7">Catalyzes the conversion of lactate to pyruvate.</text>
</comment>
<dbReference type="CDD" id="cd05291">
    <property type="entry name" value="HicDH_like"/>
    <property type="match status" value="1"/>
</dbReference>
<feature type="binding site" evidence="7">
    <location>
        <position position="138"/>
    </location>
    <ligand>
        <name>NAD(+)</name>
        <dbReference type="ChEBI" id="CHEBI:57540"/>
    </ligand>
</feature>
<keyword evidence="7" id="KW-0963">Cytoplasm</keyword>
<comment type="pathway">
    <text evidence="1 7">Fermentation; pyruvate fermentation to lactate; (S)-lactate from pyruvate: step 1/1.</text>
</comment>
<evidence type="ECO:0000256" key="7">
    <source>
        <dbReference type="HAMAP-Rule" id="MF_00488"/>
    </source>
</evidence>
<protein>
    <recommendedName>
        <fullName evidence="3 7">L-lactate dehydrogenase</fullName>
        <shortName evidence="7">L-LDH</shortName>
        <ecNumber evidence="3 7">1.1.1.27</ecNumber>
    </recommendedName>
</protein>
<evidence type="ECO:0000256" key="4">
    <source>
        <dbReference type="ARBA" id="ARBA00023002"/>
    </source>
</evidence>
<dbReference type="GO" id="GO:0005737">
    <property type="term" value="C:cytoplasm"/>
    <property type="evidence" value="ECO:0007669"/>
    <property type="project" value="UniProtKB-SubCell"/>
</dbReference>
<feature type="binding site" evidence="7">
    <location>
        <position position="76"/>
    </location>
    <ligand>
        <name>NAD(+)</name>
        <dbReference type="ChEBI" id="CHEBI:57540"/>
    </ligand>
</feature>
<feature type="binding site" evidence="7">
    <location>
        <position position="125"/>
    </location>
    <ligand>
        <name>substrate</name>
    </ligand>
</feature>
<feature type="binding site" evidence="7">
    <location>
        <position position="205"/>
    </location>
    <ligand>
        <name>beta-D-fructose 1,6-bisphosphate</name>
        <dbReference type="ChEBI" id="CHEBI:32966"/>
        <note>allosteric activator</note>
    </ligand>
</feature>
<dbReference type="NCBIfam" id="TIGR01771">
    <property type="entry name" value="L-LDH-NAD"/>
    <property type="match status" value="1"/>
</dbReference>
<gene>
    <name evidence="7" type="primary">ldh</name>
    <name evidence="12" type="ORF">FRC0190_02280</name>
</gene>
<dbReference type="PRINTS" id="PR00086">
    <property type="entry name" value="LLDHDRGNASE"/>
</dbReference>
<comment type="activity regulation">
    <text evidence="7">Allosterically activated by fructose 1,6-bisphosphate (FBP).</text>
</comment>
<evidence type="ECO:0000313" key="13">
    <source>
        <dbReference type="Proteomes" id="UP000423525"/>
    </source>
</evidence>
<feature type="domain" description="Lactate/malate dehydrogenase C-terminal" evidence="11">
    <location>
        <begin position="182"/>
        <end position="345"/>
    </location>
</feature>
<keyword evidence="7" id="KW-0597">Phosphoprotein</keyword>
<evidence type="ECO:0000256" key="3">
    <source>
        <dbReference type="ARBA" id="ARBA00012967"/>
    </source>
</evidence>
<dbReference type="GO" id="GO:0004459">
    <property type="term" value="F:L-lactate dehydrogenase (NAD+) activity"/>
    <property type="evidence" value="ECO:0007669"/>
    <property type="project" value="UniProtKB-UniRule"/>
</dbReference>
<keyword evidence="4 7" id="KW-0560">Oxidoreductase</keyword>
<comment type="subunit">
    <text evidence="7">Homotetramer.</text>
</comment>
<feature type="binding site" evidence="7">
    <location>
        <begin position="116"/>
        <end position="117"/>
    </location>
    <ligand>
        <name>NAD(+)</name>
        <dbReference type="ChEBI" id="CHEBI:57540"/>
    </ligand>
</feature>
<feature type="modified residue" description="Phosphotyrosine" evidence="7">
    <location>
        <position position="256"/>
    </location>
</feature>